<dbReference type="EMBL" id="LAZR01044262">
    <property type="protein sequence ID" value="KKL05089.1"/>
    <property type="molecule type" value="Genomic_DNA"/>
</dbReference>
<keyword evidence="1" id="KW-0812">Transmembrane</keyword>
<organism evidence="2">
    <name type="scientific">marine sediment metagenome</name>
    <dbReference type="NCBI Taxonomy" id="412755"/>
    <lineage>
        <taxon>unclassified sequences</taxon>
        <taxon>metagenomes</taxon>
        <taxon>ecological metagenomes</taxon>
    </lineage>
</organism>
<evidence type="ECO:0000313" key="2">
    <source>
        <dbReference type="EMBL" id="KKL05089.1"/>
    </source>
</evidence>
<keyword evidence="1" id="KW-1133">Transmembrane helix</keyword>
<sequence>MVSFMVWCQSQYLVWQLSPVEATVSFILSWVGIILAGITLGIVFSEIESGREIR</sequence>
<evidence type="ECO:0000256" key="1">
    <source>
        <dbReference type="SAM" id="Phobius"/>
    </source>
</evidence>
<gene>
    <name evidence="2" type="ORF">LCGC14_2609510</name>
</gene>
<accession>A0A0F9A6B1</accession>
<name>A0A0F9A6B1_9ZZZZ</name>
<feature type="transmembrane region" description="Helical" evidence="1">
    <location>
        <begin position="22"/>
        <end position="44"/>
    </location>
</feature>
<protein>
    <submittedName>
        <fullName evidence="2">Uncharacterized protein</fullName>
    </submittedName>
</protein>
<keyword evidence="1" id="KW-0472">Membrane</keyword>
<comment type="caution">
    <text evidence="2">The sequence shown here is derived from an EMBL/GenBank/DDBJ whole genome shotgun (WGS) entry which is preliminary data.</text>
</comment>
<proteinExistence type="predicted"/>
<reference evidence="2" key="1">
    <citation type="journal article" date="2015" name="Nature">
        <title>Complex archaea that bridge the gap between prokaryotes and eukaryotes.</title>
        <authorList>
            <person name="Spang A."/>
            <person name="Saw J.H."/>
            <person name="Jorgensen S.L."/>
            <person name="Zaremba-Niedzwiedzka K."/>
            <person name="Martijn J."/>
            <person name="Lind A.E."/>
            <person name="van Eijk R."/>
            <person name="Schleper C."/>
            <person name="Guy L."/>
            <person name="Ettema T.J."/>
        </authorList>
    </citation>
    <scope>NUCLEOTIDE SEQUENCE</scope>
</reference>
<dbReference type="AlphaFoldDB" id="A0A0F9A6B1"/>